<accession>A0A7I7Q4P5</accession>
<dbReference type="Gene3D" id="1.10.287.1060">
    <property type="entry name" value="ESAT-6-like"/>
    <property type="match status" value="1"/>
</dbReference>
<dbReference type="RefSeq" id="WP_232073480.1">
    <property type="nucleotide sequence ID" value="NZ_AP022587.1"/>
</dbReference>
<keyword evidence="2" id="KW-1185">Reference proteome</keyword>
<dbReference type="InterPro" id="IPR036689">
    <property type="entry name" value="ESAT-6-like_sf"/>
</dbReference>
<dbReference type="KEGG" id="msto:MSTO_15200"/>
<evidence type="ECO:0000313" key="1">
    <source>
        <dbReference type="EMBL" id="BBY21315.1"/>
    </source>
</evidence>
<dbReference type="AlphaFoldDB" id="A0A7I7Q4P5"/>
<dbReference type="EMBL" id="AP022587">
    <property type="protein sequence ID" value="BBY21315.1"/>
    <property type="molecule type" value="Genomic_DNA"/>
</dbReference>
<evidence type="ECO:0008006" key="3">
    <source>
        <dbReference type="Google" id="ProtNLM"/>
    </source>
</evidence>
<proteinExistence type="predicted"/>
<dbReference type="Proteomes" id="UP000467130">
    <property type="component" value="Chromosome"/>
</dbReference>
<sequence length="108" mass="11015">MSDIKIDVEQLTTSGRHVSGQAEDLAAGFLTADNRMEAAQYGWAGASAAALSTRAARWLPVSQALVGWVGDHGFALQDAAVAHAAAEAQRAQALADVAARAAALSGRG</sequence>
<reference evidence="1 2" key="1">
    <citation type="journal article" date="2019" name="Emerg. Microbes Infect.">
        <title>Comprehensive subspecies identification of 175 nontuberculous mycobacteria species based on 7547 genomic profiles.</title>
        <authorList>
            <person name="Matsumoto Y."/>
            <person name="Kinjo T."/>
            <person name="Motooka D."/>
            <person name="Nabeya D."/>
            <person name="Jung N."/>
            <person name="Uechi K."/>
            <person name="Horii T."/>
            <person name="Iida T."/>
            <person name="Fujita J."/>
            <person name="Nakamura S."/>
        </authorList>
    </citation>
    <scope>NUCLEOTIDE SEQUENCE [LARGE SCALE GENOMIC DNA]</scope>
    <source>
        <strain evidence="1 2">JCM 17783</strain>
    </source>
</reference>
<gene>
    <name evidence="1" type="ORF">MSTO_15200</name>
</gene>
<organism evidence="1 2">
    <name type="scientific">Mycobacterium stomatepiae</name>
    <dbReference type="NCBI Taxonomy" id="470076"/>
    <lineage>
        <taxon>Bacteria</taxon>
        <taxon>Bacillati</taxon>
        <taxon>Actinomycetota</taxon>
        <taxon>Actinomycetes</taxon>
        <taxon>Mycobacteriales</taxon>
        <taxon>Mycobacteriaceae</taxon>
        <taxon>Mycobacterium</taxon>
        <taxon>Mycobacterium simiae complex</taxon>
    </lineage>
</organism>
<evidence type="ECO:0000313" key="2">
    <source>
        <dbReference type="Proteomes" id="UP000467130"/>
    </source>
</evidence>
<name>A0A7I7Q4P5_9MYCO</name>
<dbReference type="SUPFAM" id="SSF140453">
    <property type="entry name" value="EsxAB dimer-like"/>
    <property type="match status" value="1"/>
</dbReference>
<protein>
    <recommendedName>
        <fullName evidence="3">WXG100 family type VII secretion target</fullName>
    </recommendedName>
</protein>